<dbReference type="WBParaSite" id="SVE_1222700.1">
    <property type="protein sequence ID" value="SVE_1222700.1"/>
    <property type="gene ID" value="SVE_1222700"/>
</dbReference>
<protein>
    <submittedName>
        <fullName evidence="2">Uncharacterized protein</fullName>
    </submittedName>
</protein>
<organism evidence="1 2">
    <name type="scientific">Strongyloides venezuelensis</name>
    <name type="common">Threadworm</name>
    <dbReference type="NCBI Taxonomy" id="75913"/>
    <lineage>
        <taxon>Eukaryota</taxon>
        <taxon>Metazoa</taxon>
        <taxon>Ecdysozoa</taxon>
        <taxon>Nematoda</taxon>
        <taxon>Chromadorea</taxon>
        <taxon>Rhabditida</taxon>
        <taxon>Tylenchina</taxon>
        <taxon>Panagrolaimomorpha</taxon>
        <taxon>Strongyloidoidea</taxon>
        <taxon>Strongyloididae</taxon>
        <taxon>Strongyloides</taxon>
    </lineage>
</organism>
<keyword evidence="1" id="KW-1185">Reference proteome</keyword>
<reference evidence="1" key="1">
    <citation type="submission" date="2014-07" db="EMBL/GenBank/DDBJ databases">
        <authorList>
            <person name="Martin A.A"/>
            <person name="De Silva N."/>
        </authorList>
    </citation>
    <scope>NUCLEOTIDE SEQUENCE</scope>
</reference>
<evidence type="ECO:0000313" key="2">
    <source>
        <dbReference type="WBParaSite" id="SVE_1222700.1"/>
    </source>
</evidence>
<reference evidence="2" key="2">
    <citation type="submission" date="2015-08" db="UniProtKB">
        <authorList>
            <consortium name="WormBaseParasite"/>
        </authorList>
    </citation>
    <scope>IDENTIFICATION</scope>
</reference>
<proteinExistence type="predicted"/>
<dbReference type="AlphaFoldDB" id="A0A0K0FR12"/>
<evidence type="ECO:0000313" key="1">
    <source>
        <dbReference type="Proteomes" id="UP000035680"/>
    </source>
</evidence>
<dbReference type="Proteomes" id="UP000035680">
    <property type="component" value="Unassembled WGS sequence"/>
</dbReference>
<name>A0A0K0FR12_STRVS</name>
<accession>A0A0K0FR12</accession>
<sequence length="112" mass="13774">MNNEESFFLICDPDVFFPGRSLLRSLLTIYNIISQHRYLRENEINQLQNIVDIYMKQMREFLHKDYVLSIKFHYLYHYPYYLSKVSSLKVLNCKRYSYKYILEVDIISIYSY</sequence>